<dbReference type="RefSeq" id="WP_264248657.1">
    <property type="nucleotide sequence ID" value="NZ_CP107567.1"/>
</dbReference>
<proteinExistence type="predicted"/>
<sequence>MDDDQLVPLTGGTHGPDGLPAVSPPSVSWPQWRDDHPVTAPGGRPYLLAALRMTVPAGRHWQQHRLVENVHLPARLGPLFSTVPVSHSLLQEPHGGRRCRFSTTGLRLWQDSDPGRWPNTLYRQFEEQDGPRQGLGEVKMTLRLRSRDGVTVQVERTMSECNVRADARLLLAQLPGQLDDVRP</sequence>
<evidence type="ECO:0000313" key="3">
    <source>
        <dbReference type="Proteomes" id="UP001163878"/>
    </source>
</evidence>
<name>A0ABY6IEM8_STRPE</name>
<keyword evidence="3" id="KW-1185">Reference proteome</keyword>
<evidence type="ECO:0000313" key="2">
    <source>
        <dbReference type="EMBL" id="UYQ65457.1"/>
    </source>
</evidence>
<accession>A0ABY6IEM8</accession>
<dbReference type="EMBL" id="CP107567">
    <property type="protein sequence ID" value="UYQ65457.1"/>
    <property type="molecule type" value="Genomic_DNA"/>
</dbReference>
<organism evidence="2 3">
    <name type="scientific">Streptomyces peucetius</name>
    <dbReference type="NCBI Taxonomy" id="1950"/>
    <lineage>
        <taxon>Bacteria</taxon>
        <taxon>Bacillati</taxon>
        <taxon>Actinomycetota</taxon>
        <taxon>Actinomycetes</taxon>
        <taxon>Kitasatosporales</taxon>
        <taxon>Streptomycetaceae</taxon>
        <taxon>Streptomyces</taxon>
    </lineage>
</organism>
<reference evidence="2" key="1">
    <citation type="submission" date="2022-10" db="EMBL/GenBank/DDBJ databases">
        <title>Cytochrome P450 Catalyzes Benzene Ring Formation in the Biosynthesis of Trialkyl-Substituted Aromatic Polyketides.</title>
        <authorList>
            <person name="Zhao E."/>
            <person name="Ge H."/>
        </authorList>
    </citation>
    <scope>NUCLEOTIDE SEQUENCE</scope>
    <source>
        <strain evidence="2">NA0869</strain>
    </source>
</reference>
<gene>
    <name evidence="2" type="ORF">OGH68_31005</name>
</gene>
<dbReference type="Proteomes" id="UP001163878">
    <property type="component" value="Chromosome"/>
</dbReference>
<feature type="region of interest" description="Disordered" evidence="1">
    <location>
        <begin position="1"/>
        <end position="20"/>
    </location>
</feature>
<evidence type="ECO:0000256" key="1">
    <source>
        <dbReference type="SAM" id="MobiDB-lite"/>
    </source>
</evidence>
<protein>
    <submittedName>
        <fullName evidence="2">Uncharacterized protein</fullName>
    </submittedName>
</protein>